<dbReference type="PANTHER" id="PTHR11142:SF0">
    <property type="entry name" value="TRNA PSEUDOURIDINE SYNTHASE-LIKE 1"/>
    <property type="match status" value="1"/>
</dbReference>
<dbReference type="WBParaSite" id="SVE_1809100.1">
    <property type="protein sequence ID" value="SVE_1809100.1"/>
    <property type="gene ID" value="SVE_1809100"/>
</dbReference>
<evidence type="ECO:0000256" key="3">
    <source>
        <dbReference type="ARBA" id="ARBA00023235"/>
    </source>
</evidence>
<keyword evidence="6" id="KW-1185">Reference proteome</keyword>
<comment type="similarity">
    <text evidence="1 4">Belongs to the tRNA pseudouridine synthase TruA family.</text>
</comment>
<dbReference type="InterPro" id="IPR020097">
    <property type="entry name" value="PsdUridine_synth_TruA_a/b_dom"/>
</dbReference>
<evidence type="ECO:0000256" key="4">
    <source>
        <dbReference type="RuleBase" id="RU003792"/>
    </source>
</evidence>
<dbReference type="Gene3D" id="3.30.70.660">
    <property type="entry name" value="Pseudouridine synthase I, catalytic domain, C-terminal subdomain"/>
    <property type="match status" value="1"/>
</dbReference>
<organism evidence="6 7">
    <name type="scientific">Strongyloides venezuelensis</name>
    <name type="common">Threadworm</name>
    <dbReference type="NCBI Taxonomy" id="75913"/>
    <lineage>
        <taxon>Eukaryota</taxon>
        <taxon>Metazoa</taxon>
        <taxon>Ecdysozoa</taxon>
        <taxon>Nematoda</taxon>
        <taxon>Chromadorea</taxon>
        <taxon>Rhabditida</taxon>
        <taxon>Tylenchina</taxon>
        <taxon>Panagrolaimomorpha</taxon>
        <taxon>Strongyloidoidea</taxon>
        <taxon>Strongyloididae</taxon>
        <taxon>Strongyloides</taxon>
    </lineage>
</organism>
<comment type="catalytic activity">
    <reaction evidence="4">
        <text>uridine(38/39/40) in tRNA = pseudouridine(38/39/40) in tRNA</text>
        <dbReference type="Rhea" id="RHEA:22376"/>
        <dbReference type="Rhea" id="RHEA-COMP:10085"/>
        <dbReference type="Rhea" id="RHEA-COMP:10087"/>
        <dbReference type="ChEBI" id="CHEBI:65314"/>
        <dbReference type="ChEBI" id="CHEBI:65315"/>
        <dbReference type="EC" id="5.4.99.12"/>
    </reaction>
</comment>
<reference evidence="6" key="1">
    <citation type="submission" date="2014-07" db="EMBL/GenBank/DDBJ databases">
        <authorList>
            <person name="Martin A.A"/>
            <person name="De Silva N."/>
        </authorList>
    </citation>
    <scope>NUCLEOTIDE SEQUENCE</scope>
</reference>
<dbReference type="Proteomes" id="UP000035680">
    <property type="component" value="Unassembled WGS sequence"/>
</dbReference>
<sequence>MCSRYLLRISYDGSRFAEMAKGNTGCGVLHQLENVILYTLGKDSDMKVVCSPSSRTDKGVHALNNAILMKVYPKYDINPNKTEFLNKFNSIIDIVSPNGMKIIDCTEVSPGFCERRHVSYRIYTYRLAIAKDYDIYKGYKESTSLAYMSEKNYAWILPPGFDTGKAQEACNMFIGLHNMASFFKHSKYTRQKEIIKNISSKSTWKYIYLLQVGAGKAKSFENDLFDYVNVSIVSRSFIRQQIRKMISVITLYGYGRMEKSTIKYLLERPEPSNFFNMNIPVAPPQGLFLTDVVYDPSLYMEPIPYYND</sequence>
<dbReference type="GO" id="GO:0031119">
    <property type="term" value="P:tRNA pseudouridine synthesis"/>
    <property type="evidence" value="ECO:0007669"/>
    <property type="project" value="TreeGrafter"/>
</dbReference>
<dbReference type="GO" id="GO:0003723">
    <property type="term" value="F:RNA binding"/>
    <property type="evidence" value="ECO:0007669"/>
    <property type="project" value="InterPro"/>
</dbReference>
<proteinExistence type="inferred from homology"/>
<evidence type="ECO:0000313" key="6">
    <source>
        <dbReference type="Proteomes" id="UP000035680"/>
    </source>
</evidence>
<name>A0A0K0G059_STRVS</name>
<evidence type="ECO:0000256" key="2">
    <source>
        <dbReference type="ARBA" id="ARBA00022694"/>
    </source>
</evidence>
<dbReference type="STRING" id="75913.A0A0K0G059"/>
<feature type="domain" description="Pseudouridine synthase I TruA alpha/beta" evidence="5">
    <location>
        <begin position="169"/>
        <end position="295"/>
    </location>
</feature>
<dbReference type="InterPro" id="IPR001406">
    <property type="entry name" value="PsdUridine_synth_TruA"/>
</dbReference>
<evidence type="ECO:0000313" key="7">
    <source>
        <dbReference type="WBParaSite" id="SVE_1809100.1"/>
    </source>
</evidence>
<dbReference type="HAMAP" id="MF_00171">
    <property type="entry name" value="TruA"/>
    <property type="match status" value="1"/>
</dbReference>
<dbReference type="InterPro" id="IPR020095">
    <property type="entry name" value="PsdUridine_synth_TruA_C"/>
</dbReference>
<protein>
    <recommendedName>
        <fullName evidence="4">tRNA pseudouridine synthase</fullName>
        <ecNumber evidence="4">5.4.99.12</ecNumber>
    </recommendedName>
</protein>
<evidence type="ECO:0000256" key="1">
    <source>
        <dbReference type="ARBA" id="ARBA00009375"/>
    </source>
</evidence>
<dbReference type="InterPro" id="IPR020094">
    <property type="entry name" value="TruA/RsuA/RluB/E/F_N"/>
</dbReference>
<dbReference type="Pfam" id="PF01416">
    <property type="entry name" value="PseudoU_synth_1"/>
    <property type="match status" value="1"/>
</dbReference>
<dbReference type="SUPFAM" id="SSF55120">
    <property type="entry name" value="Pseudouridine synthase"/>
    <property type="match status" value="1"/>
</dbReference>
<evidence type="ECO:0000259" key="5">
    <source>
        <dbReference type="Pfam" id="PF01416"/>
    </source>
</evidence>
<dbReference type="Gene3D" id="3.30.70.580">
    <property type="entry name" value="Pseudouridine synthase I, catalytic domain, N-terminal subdomain"/>
    <property type="match status" value="1"/>
</dbReference>
<keyword evidence="3 4" id="KW-0413">Isomerase</keyword>
<keyword evidence="2 4" id="KW-0819">tRNA processing</keyword>
<dbReference type="InterPro" id="IPR020103">
    <property type="entry name" value="PsdUridine_synth_cat_dom_sf"/>
</dbReference>
<accession>A0A0K0G059</accession>
<dbReference type="PANTHER" id="PTHR11142">
    <property type="entry name" value="PSEUDOURIDYLATE SYNTHASE"/>
    <property type="match status" value="1"/>
</dbReference>
<dbReference type="EC" id="5.4.99.12" evidence="4"/>
<dbReference type="AlphaFoldDB" id="A0A0K0G059"/>
<dbReference type="GO" id="GO:0160147">
    <property type="term" value="F:tRNA pseudouridine(38-40) synthase activity"/>
    <property type="evidence" value="ECO:0007669"/>
    <property type="project" value="UniProtKB-EC"/>
</dbReference>
<reference evidence="7" key="2">
    <citation type="submission" date="2015-08" db="UniProtKB">
        <authorList>
            <consortium name="WormBaseParasite"/>
        </authorList>
    </citation>
    <scope>IDENTIFICATION</scope>
</reference>